<protein>
    <recommendedName>
        <fullName evidence="2">EGF-like domain-containing protein</fullName>
    </recommendedName>
</protein>
<evidence type="ECO:0000256" key="1">
    <source>
        <dbReference type="PROSITE-ProRule" id="PRU00076"/>
    </source>
</evidence>
<evidence type="ECO:0000313" key="4">
    <source>
        <dbReference type="Proteomes" id="UP000270094"/>
    </source>
</evidence>
<dbReference type="Gene3D" id="2.60.120.200">
    <property type="match status" value="1"/>
</dbReference>
<dbReference type="Proteomes" id="UP000270094">
    <property type="component" value="Unassembled WGS sequence"/>
</dbReference>
<comment type="caution">
    <text evidence="1">Lacks conserved residue(s) required for the propagation of feature annotation.</text>
</comment>
<feature type="domain" description="EGF-like" evidence="2">
    <location>
        <begin position="148"/>
        <end position="187"/>
    </location>
</feature>
<dbReference type="InterPro" id="IPR000742">
    <property type="entry name" value="EGF"/>
</dbReference>
<accession>A0A3P7KJT2</accession>
<dbReference type="Gene3D" id="2.10.25.10">
    <property type="entry name" value="Laminin"/>
    <property type="match status" value="1"/>
</dbReference>
<dbReference type="PROSITE" id="PS50026">
    <property type="entry name" value="EGF_3"/>
    <property type="match status" value="1"/>
</dbReference>
<dbReference type="OrthoDB" id="5832292at2759"/>
<keyword evidence="1" id="KW-0245">EGF-like domain</keyword>
<gene>
    <name evidence="3" type="ORF">SVUK_LOCUS6173</name>
</gene>
<proteinExistence type="predicted"/>
<keyword evidence="4" id="KW-1185">Reference proteome</keyword>
<organism evidence="3 4">
    <name type="scientific">Strongylus vulgaris</name>
    <name type="common">Blood worm</name>
    <dbReference type="NCBI Taxonomy" id="40348"/>
    <lineage>
        <taxon>Eukaryota</taxon>
        <taxon>Metazoa</taxon>
        <taxon>Ecdysozoa</taxon>
        <taxon>Nematoda</taxon>
        <taxon>Chromadorea</taxon>
        <taxon>Rhabditida</taxon>
        <taxon>Rhabditina</taxon>
        <taxon>Rhabditomorpha</taxon>
        <taxon>Strongyloidea</taxon>
        <taxon>Strongylidae</taxon>
        <taxon>Strongylus</taxon>
    </lineage>
</organism>
<reference evidence="3 4" key="1">
    <citation type="submission" date="2018-11" db="EMBL/GenBank/DDBJ databases">
        <authorList>
            <consortium name="Pathogen Informatics"/>
        </authorList>
    </citation>
    <scope>NUCLEOTIDE SEQUENCE [LARGE SCALE GENOMIC DNA]</scope>
</reference>
<feature type="non-terminal residue" evidence="3">
    <location>
        <position position="215"/>
    </location>
</feature>
<name>A0A3P7KJT2_STRVU</name>
<dbReference type="EMBL" id="UYYB01019161">
    <property type="protein sequence ID" value="VDM71175.1"/>
    <property type="molecule type" value="Genomic_DNA"/>
</dbReference>
<evidence type="ECO:0000259" key="2">
    <source>
        <dbReference type="PROSITE" id="PS50026"/>
    </source>
</evidence>
<evidence type="ECO:0000313" key="3">
    <source>
        <dbReference type="EMBL" id="VDM71175.1"/>
    </source>
</evidence>
<dbReference type="AlphaFoldDB" id="A0A3P7KJT2"/>
<sequence>MINHSTEVILTYFYAKKSLLFRITIEHTSESSTLTVDNDACTIHAQRKLATNPVQKFVHVFTDIVFIPVGLNSPTDPKPFVYTFVGGIEREIPSNDGSMVLRPIYQCAVPDLLGCLRGLRIGGEMVDLRHTQHGYRPNDPKLVRTGCELGCSSLDCKNNGHCSVAWRENTDVTCDCSRTSYTGTDCTVDNGLNLAANSQFTFDIDRYLSRYILTP</sequence>